<dbReference type="PROSITE" id="PS51257">
    <property type="entry name" value="PROKAR_LIPOPROTEIN"/>
    <property type="match status" value="1"/>
</dbReference>
<dbReference type="AlphaFoldDB" id="A0A449A928"/>
<dbReference type="EMBL" id="LR214970">
    <property type="protein sequence ID" value="VEU60768.1"/>
    <property type="molecule type" value="Genomic_DNA"/>
</dbReference>
<evidence type="ECO:0000256" key="1">
    <source>
        <dbReference type="SAM" id="SignalP"/>
    </source>
</evidence>
<keyword evidence="1" id="KW-0732">Signal</keyword>
<gene>
    <name evidence="2" type="ORF">NCTC10122_00370</name>
</gene>
<dbReference type="NCBIfam" id="NF045850">
    <property type="entry name" value="ABC_Mplas_LP"/>
    <property type="match status" value="1"/>
</dbReference>
<organism evidence="2 3">
    <name type="scientific">Mycoplasmopsis bovigenitalium</name>
    <dbReference type="NCBI Taxonomy" id="2112"/>
    <lineage>
        <taxon>Bacteria</taxon>
        <taxon>Bacillati</taxon>
        <taxon>Mycoplasmatota</taxon>
        <taxon>Mycoplasmoidales</taxon>
        <taxon>Metamycoplasmataceae</taxon>
        <taxon>Mycoplasmopsis</taxon>
    </lineage>
</organism>
<accession>A0A449A928</accession>
<feature type="signal peptide" evidence="1">
    <location>
        <begin position="1"/>
        <end position="21"/>
    </location>
</feature>
<evidence type="ECO:0000313" key="3">
    <source>
        <dbReference type="Proteomes" id="UP000290942"/>
    </source>
</evidence>
<evidence type="ECO:0000313" key="2">
    <source>
        <dbReference type="EMBL" id="VEU60768.1"/>
    </source>
</evidence>
<name>A0A449A928_9BACT</name>
<proteinExistence type="predicted"/>
<protein>
    <recommendedName>
        <fullName evidence="4">Lipoprotein</fullName>
    </recommendedName>
</protein>
<dbReference type="Proteomes" id="UP000290942">
    <property type="component" value="Chromosome"/>
</dbReference>
<evidence type="ECO:0008006" key="4">
    <source>
        <dbReference type="Google" id="ProtNLM"/>
    </source>
</evidence>
<sequence>MRKRFYLAPLALVTLSPLTLAAACGKADFAHDAKQRIVRSGINASYIPKEFDRDKSNAYGGWQARHEDSLASLLIRKKTYNKPELVREFDQKTNKIATKIKQPSFWKYKIEHAAKIILIVDGHAKEYDSDDAQLLQQPDADGYYHEAVIKGESTNPKSINSKQFAEDLAKATKLQIEVRKGTKWVDAQGNVTKYDVVPEDWYISWMRTQLLGKAQRKNAAKDKGVDTEALDTALREIASKNTSYYGKDYRYPNAYLFGLYGVEIKDLNDRSKFLEGDKITFNKIATQEKAFFELLLENLTSSQEFSAAPSQYIAEVSKQKQIPALESYSEKQLSAETFEKIKNIPIDNILSQAGVYWYGFNSKNLLYASPFIYKGYNRDTQEETYEKNPHYVDQEWVKDPTTIEKQVLRYFGAEAKVDQLKEVLYDDYLKGRIARLAWTMVPDKQKTSIIQNPQKYGVQYNQSLNKSSLQLEQVFDLTPTVALPNEFSEVVKFDTNNKDHLKTIVDQLTYNDHFAKLLYGKTKEDIVKDAVKGADTQHFYTGKGYVFRSLLSRAINYQHVASFITEGKSKMYVAAMAPDAKISGSDQTNATKKSMRDAYEDINTTTFVKSDLTKSTSKTPEDYRKIVTTSGSELEKLKSPHFAEIKAEIKKLLDDAKIPEDQKVEWQLTFRWVNWTPAKMQTIYEQLPLLFKELDPRLEFKAVKYDKAQVGLFWAQHLKGRSPFTIGGWGYDTDSAGSGFDGIVNLTQSGPVLAILSQGTDANREAFKKAFPKLFALSEAFNKFIKDELDKKSFTLTVDHTKWHELSFGDLDKLAHHLREYKLDGGKLVLNTDIKETDADFGTITSRFFNTHLREKTNDEIIELTKEFSDYFGTLIDTKKLTSLDRFSESLVNPNFVFPFVGADQDWIMDAHVIVKK</sequence>
<feature type="chain" id="PRO_5019428565" description="Lipoprotein" evidence="1">
    <location>
        <begin position="22"/>
        <end position="917"/>
    </location>
</feature>
<dbReference type="RefSeq" id="WP_129687670.1">
    <property type="nucleotide sequence ID" value="NZ_LR214970.1"/>
</dbReference>
<reference evidence="2 3" key="1">
    <citation type="submission" date="2019-01" db="EMBL/GenBank/DDBJ databases">
        <authorList>
            <consortium name="Pathogen Informatics"/>
        </authorList>
    </citation>
    <scope>NUCLEOTIDE SEQUENCE [LARGE SCALE GENOMIC DNA]</scope>
    <source>
        <strain evidence="2 3">NCTC10122</strain>
    </source>
</reference>